<evidence type="ECO:0000313" key="2">
    <source>
        <dbReference type="RefSeq" id="XP_015516499.1"/>
    </source>
</evidence>
<reference evidence="2" key="1">
    <citation type="submission" date="2025-08" db="UniProtKB">
        <authorList>
            <consortium name="RefSeq"/>
        </authorList>
    </citation>
    <scope>IDENTIFICATION</scope>
    <source>
        <tissue evidence="2">Thorax and Abdomen</tissue>
    </source>
</reference>
<evidence type="ECO:0000313" key="1">
    <source>
        <dbReference type="Proteomes" id="UP000829291"/>
    </source>
</evidence>
<keyword evidence="2" id="KW-0808">Transferase</keyword>
<proteinExistence type="predicted"/>
<organism evidence="2">
    <name type="scientific">Neodiprion lecontei</name>
    <name type="common">Redheaded pine sawfly</name>
    <dbReference type="NCBI Taxonomy" id="441921"/>
    <lineage>
        <taxon>Eukaryota</taxon>
        <taxon>Metazoa</taxon>
        <taxon>Ecdysozoa</taxon>
        <taxon>Arthropoda</taxon>
        <taxon>Hexapoda</taxon>
        <taxon>Insecta</taxon>
        <taxon>Pterygota</taxon>
        <taxon>Neoptera</taxon>
        <taxon>Endopterygota</taxon>
        <taxon>Hymenoptera</taxon>
        <taxon>Tenthredinoidea</taxon>
        <taxon>Diprionidae</taxon>
        <taxon>Diprioninae</taxon>
        <taxon>Neodiprion</taxon>
    </lineage>
</organism>
<dbReference type="GeneID" id="107221856"/>
<dbReference type="SUPFAM" id="SSF52540">
    <property type="entry name" value="P-loop containing nucleoside triphosphate hydrolases"/>
    <property type="match status" value="1"/>
</dbReference>
<dbReference type="KEGG" id="nlo:107221856"/>
<gene>
    <name evidence="2" type="primary">LOC107221856</name>
</gene>
<dbReference type="Pfam" id="PF13238">
    <property type="entry name" value="AAA_18"/>
    <property type="match status" value="1"/>
</dbReference>
<keyword evidence="1" id="KW-1185">Reference proteome</keyword>
<dbReference type="InParanoid" id="A0A6J0BPH9"/>
<dbReference type="RefSeq" id="XP_015516499.1">
    <property type="nucleotide sequence ID" value="XM_015661013.2"/>
</dbReference>
<name>A0A6J0BPH9_NEOLC</name>
<accession>A0A6J0BPH9</accession>
<dbReference type="FunCoup" id="A0A6J0BPH9">
    <property type="interactions" value="117"/>
</dbReference>
<dbReference type="OrthoDB" id="10041966at2759"/>
<dbReference type="Proteomes" id="UP000829291">
    <property type="component" value="Chromosome 3"/>
</dbReference>
<dbReference type="GO" id="GO:0016301">
    <property type="term" value="F:kinase activity"/>
    <property type="evidence" value="ECO:0007669"/>
    <property type="project" value="UniProtKB-KW"/>
</dbReference>
<dbReference type="PANTHER" id="PTHR10285">
    <property type="entry name" value="URIDINE KINASE"/>
    <property type="match status" value="1"/>
</dbReference>
<dbReference type="CTD" id="100163578"/>
<dbReference type="Gene3D" id="3.40.50.300">
    <property type="entry name" value="P-loop containing nucleotide triphosphate hydrolases"/>
    <property type="match status" value="1"/>
</dbReference>
<sequence length="204" mass="23453">MSDWLIVGISGVTCSGKTTLSKEINAKLTNSVVISQDDYFLPTDSPRHTFIPELNHINMDIISSLDMEKMHNDILQVIQDFETGNGDGNCRTTRRVLIVEGFLIFSYKPISDLTNLKYFITLDKDECWKRRELRTYLPPDVPGYYEKIVWPEFLKHKSEIINDSSLSEVKFIDGSRSKKDIFDEVYSAIKCLMCKECSECTQSL</sequence>
<dbReference type="InterPro" id="IPR027417">
    <property type="entry name" value="P-loop_NTPase"/>
</dbReference>
<protein>
    <submittedName>
        <fullName evidence="2">Nicotinamide riboside kinase 1 isoform X1</fullName>
    </submittedName>
</protein>
<keyword evidence="2" id="KW-0418">Kinase</keyword>
<dbReference type="AlphaFoldDB" id="A0A6J0BPH9"/>